<dbReference type="InterPro" id="IPR003583">
    <property type="entry name" value="Hlx-hairpin-Hlx_DNA-bd_motif"/>
</dbReference>
<dbReference type="GO" id="GO:0015628">
    <property type="term" value="P:protein secretion by the type II secretion system"/>
    <property type="evidence" value="ECO:0007669"/>
    <property type="project" value="TreeGrafter"/>
</dbReference>
<dbReference type="SUPFAM" id="SSF47781">
    <property type="entry name" value="RuvA domain 2-like"/>
    <property type="match status" value="1"/>
</dbReference>
<evidence type="ECO:0000313" key="4">
    <source>
        <dbReference type="EMBL" id="PJM73136.1"/>
    </source>
</evidence>
<dbReference type="InterPro" id="IPR010994">
    <property type="entry name" value="RuvA_2-like"/>
</dbReference>
<dbReference type="Gene3D" id="1.10.150.320">
    <property type="entry name" value="Photosystem II 12 kDa extrinsic protein"/>
    <property type="match status" value="1"/>
</dbReference>
<feature type="domain" description="Helix-hairpin-helix DNA-binding motif class 1" evidence="3">
    <location>
        <begin position="216"/>
        <end position="235"/>
    </location>
</feature>
<feature type="region of interest" description="Disordered" evidence="1">
    <location>
        <begin position="107"/>
        <end position="174"/>
    </location>
</feature>
<feature type="domain" description="Helix-hairpin-helix DNA-binding motif class 1" evidence="3">
    <location>
        <begin position="186"/>
        <end position="205"/>
    </location>
</feature>
<dbReference type="EMBL" id="PEBI01000003">
    <property type="protein sequence ID" value="PJM73136.1"/>
    <property type="molecule type" value="Genomic_DNA"/>
</dbReference>
<gene>
    <name evidence="4" type="ORF">CS006_07895</name>
</gene>
<dbReference type="GO" id="GO:0006281">
    <property type="term" value="P:DNA repair"/>
    <property type="evidence" value="ECO:0007669"/>
    <property type="project" value="InterPro"/>
</dbReference>
<feature type="compositionally biased region" description="Low complexity" evidence="1">
    <location>
        <begin position="119"/>
        <end position="172"/>
    </location>
</feature>
<dbReference type="PANTHER" id="PTHR21180">
    <property type="entry name" value="ENDONUCLEASE/EXONUCLEASE/PHOSPHATASE FAMILY DOMAIN-CONTAINING PROTEIN 1"/>
    <property type="match status" value="1"/>
</dbReference>
<dbReference type="InterPro" id="IPR004509">
    <property type="entry name" value="Competence_ComEA_HhH"/>
</dbReference>
<dbReference type="GO" id="GO:0015627">
    <property type="term" value="C:type II protein secretion system complex"/>
    <property type="evidence" value="ECO:0007669"/>
    <property type="project" value="TreeGrafter"/>
</dbReference>
<feature type="transmembrane region" description="Helical" evidence="2">
    <location>
        <begin position="82"/>
        <end position="100"/>
    </location>
</feature>
<proteinExistence type="predicted"/>
<name>A0A2M9H8K5_9BIFI</name>
<feature type="region of interest" description="Disordered" evidence="1">
    <location>
        <begin position="23"/>
        <end position="42"/>
    </location>
</feature>
<dbReference type="Proteomes" id="UP000229095">
    <property type="component" value="Unassembled WGS sequence"/>
</dbReference>
<sequence>MGAAPPRPLPYLPITSVPLPPDLGVEAVDGRDDPDCGASSAPSTLLSALAGVDRDDAGADSLLERSSSRDATRLMLDGRRSAVIILILVFMLSASLTMLVRQSSHLADSADWGSRATEQTSTASPKSSASSQTSPPSASTVQPQPQKASPTPTASPSPSSSVPSTSPGTAASNASGLIDLNTATAEQLDTINGIGPVTARRILEHRARNGRFTSVDELLDVQGIGAKTLEKIRPYVTVGP</sequence>
<organism evidence="4 5">
    <name type="scientific">Bifidobacterium primatium</name>
    <dbReference type="NCBI Taxonomy" id="2045438"/>
    <lineage>
        <taxon>Bacteria</taxon>
        <taxon>Bacillati</taxon>
        <taxon>Actinomycetota</taxon>
        <taxon>Actinomycetes</taxon>
        <taxon>Bifidobacteriales</taxon>
        <taxon>Bifidobacteriaceae</taxon>
        <taxon>Bifidobacterium</taxon>
    </lineage>
</organism>
<dbReference type="GO" id="GO:0003677">
    <property type="term" value="F:DNA binding"/>
    <property type="evidence" value="ECO:0007669"/>
    <property type="project" value="InterPro"/>
</dbReference>
<dbReference type="NCBIfam" id="TIGR00426">
    <property type="entry name" value="competence protein ComEA helix-hairpin-helix repeat region"/>
    <property type="match status" value="1"/>
</dbReference>
<protein>
    <submittedName>
        <fullName evidence="4">Competence protein ComEA</fullName>
    </submittedName>
</protein>
<dbReference type="PANTHER" id="PTHR21180:SF32">
    <property type="entry name" value="ENDONUCLEASE_EXONUCLEASE_PHOSPHATASE FAMILY DOMAIN-CONTAINING PROTEIN 1"/>
    <property type="match status" value="1"/>
</dbReference>
<keyword evidence="2" id="KW-0812">Transmembrane</keyword>
<keyword evidence="5" id="KW-1185">Reference proteome</keyword>
<comment type="caution">
    <text evidence="4">The sequence shown here is derived from an EMBL/GenBank/DDBJ whole genome shotgun (WGS) entry which is preliminary data.</text>
</comment>
<dbReference type="SMART" id="SM00278">
    <property type="entry name" value="HhH1"/>
    <property type="match status" value="2"/>
</dbReference>
<dbReference type="Pfam" id="PF12836">
    <property type="entry name" value="HHH_3"/>
    <property type="match status" value="1"/>
</dbReference>
<evidence type="ECO:0000256" key="2">
    <source>
        <dbReference type="SAM" id="Phobius"/>
    </source>
</evidence>
<reference evidence="4 5" key="1">
    <citation type="submission" date="2017-10" db="EMBL/GenBank/DDBJ databases">
        <title>Draft genome sequences of strains TRE 1, TRE 9, TRE H and TRI 7, isolated from tamarins, belonging to four potential novel Bifidobacterium species.</title>
        <authorList>
            <person name="Mattarelli P."/>
            <person name="Modesto M."/>
            <person name="Puglisi E."/>
            <person name="Morelli L."/>
            <person name="Spezio C."/>
            <person name="Bonetti A."/>
            <person name="Sandri C."/>
        </authorList>
    </citation>
    <scope>NUCLEOTIDE SEQUENCE [LARGE SCALE GENOMIC DNA]</scope>
    <source>
        <strain evidence="5">TRE1</strain>
    </source>
</reference>
<dbReference type="InterPro" id="IPR051675">
    <property type="entry name" value="Endo/Exo/Phosphatase_dom_1"/>
</dbReference>
<dbReference type="AlphaFoldDB" id="A0A2M9H8K5"/>
<accession>A0A2M9H8K5</accession>
<keyword evidence="2" id="KW-0472">Membrane</keyword>
<keyword evidence="2" id="KW-1133">Transmembrane helix</keyword>
<evidence type="ECO:0000259" key="3">
    <source>
        <dbReference type="SMART" id="SM00278"/>
    </source>
</evidence>
<evidence type="ECO:0000313" key="5">
    <source>
        <dbReference type="Proteomes" id="UP000229095"/>
    </source>
</evidence>
<evidence type="ECO:0000256" key="1">
    <source>
        <dbReference type="SAM" id="MobiDB-lite"/>
    </source>
</evidence>